<proteinExistence type="predicted"/>
<dbReference type="Proteomes" id="UP000003947">
    <property type="component" value="Unassembled WGS sequence"/>
</dbReference>
<dbReference type="RefSeq" id="WP_009489145.1">
    <property type="nucleotide sequence ID" value="NZ_CP141049.1"/>
</dbReference>
<organism evidence="1 2">
    <name type="scientific">Microvirga lotononidis</name>
    <dbReference type="NCBI Taxonomy" id="864069"/>
    <lineage>
        <taxon>Bacteria</taxon>
        <taxon>Pseudomonadati</taxon>
        <taxon>Pseudomonadota</taxon>
        <taxon>Alphaproteobacteria</taxon>
        <taxon>Hyphomicrobiales</taxon>
        <taxon>Methylobacteriaceae</taxon>
        <taxon>Microvirga</taxon>
    </lineage>
</organism>
<gene>
    <name evidence="1" type="ORF">MicloDRAFT_00005380</name>
</gene>
<reference evidence="1 2" key="1">
    <citation type="submission" date="2012-02" db="EMBL/GenBank/DDBJ databases">
        <title>Improved High-Quality Draft sequence of Microvirga sp. WSM3557.</title>
        <authorList>
            <consortium name="US DOE Joint Genome Institute"/>
            <person name="Lucas S."/>
            <person name="Han J."/>
            <person name="Lapidus A."/>
            <person name="Cheng J.-F."/>
            <person name="Goodwin L."/>
            <person name="Pitluck S."/>
            <person name="Peters L."/>
            <person name="Zhang X."/>
            <person name="Detter J.C."/>
            <person name="Han C."/>
            <person name="Tapia R."/>
            <person name="Land M."/>
            <person name="Hauser L."/>
            <person name="Kyrpides N."/>
            <person name="Ivanova N."/>
            <person name="Pagani I."/>
            <person name="Brau L."/>
            <person name="Yates R."/>
            <person name="O'Hara G."/>
            <person name="Rui T."/>
            <person name="Howieson J."/>
            <person name="Reeve W."/>
            <person name="Woyke T."/>
        </authorList>
    </citation>
    <scope>NUCLEOTIDE SEQUENCE [LARGE SCALE GENOMIC DNA]</scope>
    <source>
        <strain evidence="1 2">WSM3557</strain>
    </source>
</reference>
<protein>
    <recommendedName>
        <fullName evidence="3">Transposase</fullName>
    </recommendedName>
</protein>
<keyword evidence="2" id="KW-1185">Reference proteome</keyword>
<evidence type="ECO:0000313" key="2">
    <source>
        <dbReference type="Proteomes" id="UP000003947"/>
    </source>
</evidence>
<dbReference type="HOGENOM" id="CLU_3100920_0_0_5"/>
<dbReference type="OrthoDB" id="8261795at2"/>
<accession>I4Z343</accession>
<dbReference type="EMBL" id="JH660636">
    <property type="protein sequence ID" value="EIM30635.1"/>
    <property type="molecule type" value="Genomic_DNA"/>
</dbReference>
<evidence type="ECO:0008006" key="3">
    <source>
        <dbReference type="Google" id="ProtNLM"/>
    </source>
</evidence>
<dbReference type="AlphaFoldDB" id="I4Z343"/>
<sequence length="51" mass="5617">MEPEIENLFPTLTMIGIDIGKDVFSLVGFDAEGKIACRRKIKRGGNHAEVV</sequence>
<name>I4Z343_9HYPH</name>
<evidence type="ECO:0000313" key="1">
    <source>
        <dbReference type="EMBL" id="EIM30635.1"/>
    </source>
</evidence>